<evidence type="ECO:0000256" key="2">
    <source>
        <dbReference type="SAM" id="MobiDB-lite"/>
    </source>
</evidence>
<dbReference type="PANTHER" id="PTHR35788">
    <property type="entry name" value="EXPORTED PROTEIN-RELATED"/>
    <property type="match status" value="1"/>
</dbReference>
<dbReference type="eggNOG" id="COG3583">
    <property type="taxonomic scope" value="Bacteria"/>
</dbReference>
<evidence type="ECO:0000313" key="4">
    <source>
        <dbReference type="EMBL" id="ACX52536.1"/>
    </source>
</evidence>
<dbReference type="PANTHER" id="PTHR35788:SF1">
    <property type="entry name" value="EXPORTED PROTEIN"/>
    <property type="match status" value="1"/>
</dbReference>
<dbReference type="Gene3D" id="2.20.230.10">
    <property type="entry name" value="Resuscitation-promoting factor rpfb"/>
    <property type="match status" value="1"/>
</dbReference>
<dbReference type="Pfam" id="PF04294">
    <property type="entry name" value="VanW"/>
    <property type="match status" value="1"/>
</dbReference>
<accession>C9R8A7</accession>
<reference evidence="4 5" key="1">
    <citation type="submission" date="2009-10" db="EMBL/GenBank/DDBJ databases">
        <title>Complete sequence of chromosome of Ammonifex degensii KC4.</title>
        <authorList>
            <consortium name="US DOE Joint Genome Institute"/>
            <person name="Kerfeld C."/>
            <person name="Goodner B."/>
            <person name="Huber H."/>
            <person name="Stetter K."/>
            <person name="Lucas S."/>
            <person name="Copeland A."/>
            <person name="Lapidus A."/>
            <person name="Glavina del Rio T."/>
            <person name="Dalin E."/>
            <person name="Tice H."/>
            <person name="Bruce D."/>
            <person name="Goodwin L."/>
            <person name="Pitluck S."/>
            <person name="Saunders E."/>
            <person name="Brettin T."/>
            <person name="Detter J.C."/>
            <person name="Han C."/>
            <person name="Larimer F."/>
            <person name="Land M."/>
            <person name="Hauser L."/>
            <person name="Kyrpides N."/>
            <person name="Ovchinnikova G."/>
            <person name="Richardson P."/>
        </authorList>
    </citation>
    <scope>NUCLEOTIDE SEQUENCE [LARGE SCALE GENOMIC DNA]</scope>
    <source>
        <strain evidence="5">DSM 10501 / KC4</strain>
    </source>
</reference>
<dbReference type="InterPro" id="IPR022029">
    <property type="entry name" value="YoaR-like_PG-bd"/>
</dbReference>
<dbReference type="RefSeq" id="WP_015739413.1">
    <property type="nucleotide sequence ID" value="NC_013385.1"/>
</dbReference>
<dbReference type="KEGG" id="adg:Adeg_1436"/>
<dbReference type="InterPro" id="IPR007391">
    <property type="entry name" value="Vancomycin_resist_VanW"/>
</dbReference>
<sequence>MRRAVWVGAGIFFLLLLATAQLTYYDKTGCPAGTIPAGVYIDGHYVGGKTAGEVAAWLNRREKDLLARTVKVECASREWRVPLAELGVKLDRSVLEEALAVGHRGWLGQRLWERWRVGREGLHLPLKFSVDRQRLVSTLQDLTRELTVPPQNAAFRVLPDDTITIIPSREGKCADVEVAYPQLLAILNEGREPVIKLPLKPIPPAHTTEDVKNMGLDCLLAQFTTKFDPSNANRVYNISVAATAFNGLLVAPGEVVSFNRVVGPRSTKAGYKEAPTIIEDRFVDTVGGGVCQVSTTLYNAVLLAGLKVVERYAHSLPVGYVPLGRDATVSYGGFDFKFQNNTNKYLYLRTLVGPDFLTVKIYGNHNFKRRVEIRTWVTEEIPFKVVRKEDPDLEKGKEIVKQKGQKGYRVSAERIVWEGGKARREVLPSSYYKPVDEIVVVGTKAVPRLVVPERSEGKVSDENPPASTEVPASS</sequence>
<proteinExistence type="predicted"/>
<dbReference type="EMBL" id="CP001785">
    <property type="protein sequence ID" value="ACX52536.1"/>
    <property type="molecule type" value="Genomic_DNA"/>
</dbReference>
<dbReference type="PROSITE" id="PS51109">
    <property type="entry name" value="G5"/>
    <property type="match status" value="1"/>
</dbReference>
<dbReference type="Pfam" id="PF12229">
    <property type="entry name" value="PG_binding_4"/>
    <property type="match status" value="1"/>
</dbReference>
<dbReference type="InterPro" id="IPR011098">
    <property type="entry name" value="G5_dom"/>
</dbReference>
<feature type="region of interest" description="Disordered" evidence="2">
    <location>
        <begin position="453"/>
        <end position="474"/>
    </location>
</feature>
<dbReference type="SMART" id="SM01208">
    <property type="entry name" value="G5"/>
    <property type="match status" value="1"/>
</dbReference>
<dbReference type="HOGENOM" id="CLU_011572_2_1_9"/>
<dbReference type="AlphaFoldDB" id="C9R8A7"/>
<dbReference type="STRING" id="429009.Adeg_1436"/>
<protein>
    <submittedName>
        <fullName evidence="4">VanW family protein</fullName>
    </submittedName>
</protein>
<name>C9R8A7_AMMDK</name>
<keyword evidence="1" id="KW-0732">Signal</keyword>
<dbReference type="OrthoDB" id="9797191at2"/>
<evidence type="ECO:0000256" key="1">
    <source>
        <dbReference type="ARBA" id="ARBA00022729"/>
    </source>
</evidence>
<gene>
    <name evidence="4" type="ordered locus">Adeg_1436</name>
</gene>
<dbReference type="InterPro" id="IPR052913">
    <property type="entry name" value="Glycopeptide_resist_protein"/>
</dbReference>
<dbReference type="Pfam" id="PF07501">
    <property type="entry name" value="G5"/>
    <property type="match status" value="1"/>
</dbReference>
<dbReference type="Proteomes" id="UP000002620">
    <property type="component" value="Chromosome"/>
</dbReference>
<keyword evidence="5" id="KW-1185">Reference proteome</keyword>
<organism evidence="4 5">
    <name type="scientific">Ammonifex degensii (strain DSM 10501 / KC4)</name>
    <dbReference type="NCBI Taxonomy" id="429009"/>
    <lineage>
        <taxon>Bacteria</taxon>
        <taxon>Bacillati</taxon>
        <taxon>Bacillota</taxon>
        <taxon>Clostridia</taxon>
        <taxon>Thermoanaerobacterales</taxon>
        <taxon>Thermoanaerobacteraceae</taxon>
        <taxon>Ammonifex</taxon>
    </lineage>
</organism>
<evidence type="ECO:0000313" key="5">
    <source>
        <dbReference type="Proteomes" id="UP000002620"/>
    </source>
</evidence>
<feature type="domain" description="G5" evidence="3">
    <location>
        <begin position="367"/>
        <end position="445"/>
    </location>
</feature>
<dbReference type="eggNOG" id="COG2720">
    <property type="taxonomic scope" value="Bacteria"/>
</dbReference>
<evidence type="ECO:0000259" key="3">
    <source>
        <dbReference type="PROSITE" id="PS51109"/>
    </source>
</evidence>